<reference evidence="1 2" key="1">
    <citation type="submission" date="2019-02" db="EMBL/GenBank/DDBJ databases">
        <title>Deep-cultivation of Planctomycetes and their phenomic and genomic characterization uncovers novel biology.</title>
        <authorList>
            <person name="Wiegand S."/>
            <person name="Jogler M."/>
            <person name="Boedeker C."/>
            <person name="Pinto D."/>
            <person name="Vollmers J."/>
            <person name="Rivas-Marin E."/>
            <person name="Kohn T."/>
            <person name="Peeters S.H."/>
            <person name="Heuer A."/>
            <person name="Rast P."/>
            <person name="Oberbeckmann S."/>
            <person name="Bunk B."/>
            <person name="Jeske O."/>
            <person name="Meyerdierks A."/>
            <person name="Storesund J.E."/>
            <person name="Kallscheuer N."/>
            <person name="Luecker S."/>
            <person name="Lage O.M."/>
            <person name="Pohl T."/>
            <person name="Merkel B.J."/>
            <person name="Hornburger P."/>
            <person name="Mueller R.-W."/>
            <person name="Bruemmer F."/>
            <person name="Labrenz M."/>
            <person name="Spormann A.M."/>
            <person name="Op Den Camp H."/>
            <person name="Overmann J."/>
            <person name="Amann R."/>
            <person name="Jetten M.S.M."/>
            <person name="Mascher T."/>
            <person name="Medema M.H."/>
            <person name="Devos D.P."/>
            <person name="Kaster A.-K."/>
            <person name="Ovreas L."/>
            <person name="Rohde M."/>
            <person name="Galperin M.Y."/>
            <person name="Jogler C."/>
        </authorList>
    </citation>
    <scope>NUCLEOTIDE SEQUENCE [LARGE SCALE GENOMIC DNA]</scope>
    <source>
        <strain evidence="1 2">Pan14r</strain>
    </source>
</reference>
<name>A0A5C5Y304_9PLAN</name>
<dbReference type="EMBL" id="SJPL01000001">
    <property type="protein sequence ID" value="TWT69358.1"/>
    <property type="molecule type" value="Genomic_DNA"/>
</dbReference>
<proteinExistence type="predicted"/>
<evidence type="ECO:0000313" key="2">
    <source>
        <dbReference type="Proteomes" id="UP000317238"/>
    </source>
</evidence>
<dbReference type="RefSeq" id="WP_146438821.1">
    <property type="nucleotide sequence ID" value="NZ_SJPL01000001.1"/>
</dbReference>
<evidence type="ECO:0000313" key="1">
    <source>
        <dbReference type="EMBL" id="TWT69358.1"/>
    </source>
</evidence>
<protein>
    <submittedName>
        <fullName evidence="1">Uncharacterized protein</fullName>
    </submittedName>
</protein>
<sequence length="201" mass="22181">MGLLEAVKQLRRRDDELVQENLAAERSELFRIVVRDFLGTPEDDDAERLHAILALLGLSDADYERLLKGCGVVCNATANLKAAEKLSSGTAAKCQKCQATMYEAEAASRKARSEMKHWSDKGLAKSSAAKAFATAKKDYPELFDGDGNLRSELKAHADSIESGKLDHDSRVLSERLAAIDEWMQVMLEREGLPKSKKAKKS</sequence>
<comment type="caution">
    <text evidence="1">The sequence shown here is derived from an EMBL/GenBank/DDBJ whole genome shotgun (WGS) entry which is preliminary data.</text>
</comment>
<dbReference type="AlphaFoldDB" id="A0A5C5Y304"/>
<keyword evidence="2" id="KW-1185">Reference proteome</keyword>
<accession>A0A5C5Y304</accession>
<gene>
    <name evidence="1" type="ORF">Pan14r_16440</name>
</gene>
<dbReference type="Proteomes" id="UP000317238">
    <property type="component" value="Unassembled WGS sequence"/>
</dbReference>
<organism evidence="1 2">
    <name type="scientific">Crateriforma conspicua</name>
    <dbReference type="NCBI Taxonomy" id="2527996"/>
    <lineage>
        <taxon>Bacteria</taxon>
        <taxon>Pseudomonadati</taxon>
        <taxon>Planctomycetota</taxon>
        <taxon>Planctomycetia</taxon>
        <taxon>Planctomycetales</taxon>
        <taxon>Planctomycetaceae</taxon>
        <taxon>Crateriforma</taxon>
    </lineage>
</organism>